<comment type="caution">
    <text evidence="2">The sequence shown here is derived from an EMBL/GenBank/DDBJ whole genome shotgun (WGS) entry which is preliminary data.</text>
</comment>
<dbReference type="Proteomes" id="UP000299102">
    <property type="component" value="Unassembled WGS sequence"/>
</dbReference>
<evidence type="ECO:0000313" key="2">
    <source>
        <dbReference type="EMBL" id="GBP56603.1"/>
    </source>
</evidence>
<evidence type="ECO:0000256" key="1">
    <source>
        <dbReference type="SAM" id="MobiDB-lite"/>
    </source>
</evidence>
<protein>
    <submittedName>
        <fullName evidence="2">Uncharacterized protein</fullName>
    </submittedName>
</protein>
<reference evidence="2 3" key="1">
    <citation type="journal article" date="2019" name="Commun. Biol.">
        <title>The bagworm genome reveals a unique fibroin gene that provides high tensile strength.</title>
        <authorList>
            <person name="Kono N."/>
            <person name="Nakamura H."/>
            <person name="Ohtoshi R."/>
            <person name="Tomita M."/>
            <person name="Numata K."/>
            <person name="Arakawa K."/>
        </authorList>
    </citation>
    <scope>NUCLEOTIDE SEQUENCE [LARGE SCALE GENOMIC DNA]</scope>
</reference>
<gene>
    <name evidence="2" type="ORF">EVAR_80367_1</name>
</gene>
<keyword evidence="3" id="KW-1185">Reference proteome</keyword>
<organism evidence="2 3">
    <name type="scientific">Eumeta variegata</name>
    <name type="common">Bagworm moth</name>
    <name type="synonym">Eumeta japonica</name>
    <dbReference type="NCBI Taxonomy" id="151549"/>
    <lineage>
        <taxon>Eukaryota</taxon>
        <taxon>Metazoa</taxon>
        <taxon>Ecdysozoa</taxon>
        <taxon>Arthropoda</taxon>
        <taxon>Hexapoda</taxon>
        <taxon>Insecta</taxon>
        <taxon>Pterygota</taxon>
        <taxon>Neoptera</taxon>
        <taxon>Endopterygota</taxon>
        <taxon>Lepidoptera</taxon>
        <taxon>Glossata</taxon>
        <taxon>Ditrysia</taxon>
        <taxon>Tineoidea</taxon>
        <taxon>Psychidae</taxon>
        <taxon>Oiketicinae</taxon>
        <taxon>Eumeta</taxon>
    </lineage>
</organism>
<sequence length="80" mass="9417">MRRPCDTRAKSHGKRVKYKWGGPRCFQSRRGRAAWRARNANAMQRAHNARRDPDERGSRRRVSYQINKHELVVGTVRFPG</sequence>
<evidence type="ECO:0000313" key="3">
    <source>
        <dbReference type="Proteomes" id="UP000299102"/>
    </source>
</evidence>
<feature type="region of interest" description="Disordered" evidence="1">
    <location>
        <begin position="41"/>
        <end position="61"/>
    </location>
</feature>
<dbReference type="AlphaFoldDB" id="A0A4C1X0C8"/>
<dbReference type="EMBL" id="BGZK01000696">
    <property type="protein sequence ID" value="GBP56603.1"/>
    <property type="molecule type" value="Genomic_DNA"/>
</dbReference>
<name>A0A4C1X0C8_EUMVA</name>
<proteinExistence type="predicted"/>
<accession>A0A4C1X0C8</accession>